<evidence type="ECO:0000313" key="5">
    <source>
        <dbReference type="EMBL" id="MEN2989626.1"/>
    </source>
</evidence>
<reference evidence="5 6" key="1">
    <citation type="submission" date="2024-03" db="EMBL/GenBank/DDBJ databases">
        <title>High-quality draft genome sequencing of Tistrella sp. BH-R2-4.</title>
        <authorList>
            <person name="Dong C."/>
        </authorList>
    </citation>
    <scope>NUCLEOTIDE SEQUENCE [LARGE SCALE GENOMIC DNA]</scope>
    <source>
        <strain evidence="5 6">BH-R2-4</strain>
    </source>
</reference>
<dbReference type="SUPFAM" id="SSF55447">
    <property type="entry name" value="CO dehydrogenase flavoprotein C-terminal domain-like"/>
    <property type="match status" value="1"/>
</dbReference>
<keyword evidence="2" id="KW-0274">FAD</keyword>
<dbReference type="InterPro" id="IPR051312">
    <property type="entry name" value="Diverse_Substr_Oxidored"/>
</dbReference>
<dbReference type="Gene3D" id="3.30.43.10">
    <property type="entry name" value="Uridine Diphospho-n-acetylenolpyruvylglucosamine Reductase, domain 2"/>
    <property type="match status" value="1"/>
</dbReference>
<dbReference type="PANTHER" id="PTHR42659">
    <property type="entry name" value="XANTHINE DEHYDROGENASE SUBUNIT C-RELATED"/>
    <property type="match status" value="1"/>
</dbReference>
<keyword evidence="1" id="KW-0285">Flavoprotein</keyword>
<dbReference type="PANTHER" id="PTHR42659:SF2">
    <property type="entry name" value="XANTHINE DEHYDROGENASE SUBUNIT C-RELATED"/>
    <property type="match status" value="1"/>
</dbReference>
<evidence type="ECO:0000259" key="4">
    <source>
        <dbReference type="PROSITE" id="PS51387"/>
    </source>
</evidence>
<dbReference type="Gene3D" id="3.30.465.10">
    <property type="match status" value="1"/>
</dbReference>
<evidence type="ECO:0000313" key="6">
    <source>
        <dbReference type="Proteomes" id="UP001413721"/>
    </source>
</evidence>
<evidence type="ECO:0000256" key="1">
    <source>
        <dbReference type="ARBA" id="ARBA00022630"/>
    </source>
</evidence>
<feature type="domain" description="FAD-binding PCMH-type" evidence="4">
    <location>
        <begin position="1"/>
        <end position="177"/>
    </location>
</feature>
<dbReference type="RefSeq" id="WP_345933185.1">
    <property type="nucleotide sequence ID" value="NZ_JBBKTV010000004.1"/>
</dbReference>
<evidence type="ECO:0000256" key="2">
    <source>
        <dbReference type="ARBA" id="ARBA00022827"/>
    </source>
</evidence>
<keyword evidence="3" id="KW-0560">Oxidoreductase</keyword>
<dbReference type="SUPFAM" id="SSF56176">
    <property type="entry name" value="FAD-binding/transporter-associated domain-like"/>
    <property type="match status" value="1"/>
</dbReference>
<dbReference type="PROSITE" id="PS51387">
    <property type="entry name" value="FAD_PCMH"/>
    <property type="match status" value="1"/>
</dbReference>
<proteinExistence type="predicted"/>
<organism evidence="5 6">
    <name type="scientific">Tistrella arctica</name>
    <dbReference type="NCBI Taxonomy" id="3133430"/>
    <lineage>
        <taxon>Bacteria</taxon>
        <taxon>Pseudomonadati</taxon>
        <taxon>Pseudomonadota</taxon>
        <taxon>Alphaproteobacteria</taxon>
        <taxon>Geminicoccales</taxon>
        <taxon>Geminicoccaceae</taxon>
        <taxon>Tistrella</taxon>
    </lineage>
</organism>
<dbReference type="InterPro" id="IPR005107">
    <property type="entry name" value="CO_DH_flav_C"/>
</dbReference>
<keyword evidence="6" id="KW-1185">Reference proteome</keyword>
<dbReference type="InterPro" id="IPR016166">
    <property type="entry name" value="FAD-bd_PCMH"/>
</dbReference>
<dbReference type="Pfam" id="PF03450">
    <property type="entry name" value="CO_deh_flav_C"/>
    <property type="match status" value="1"/>
</dbReference>
<dbReference type="InterPro" id="IPR016169">
    <property type="entry name" value="FAD-bd_PCMH_sub2"/>
</dbReference>
<sequence length="288" mass="30940">MKPGSFEYVKATTIEAALDALMRFDGEARLIAGGQSLMPLMNMRMLRPAGLIDVNGIDGLAGIRIEAGAVHIGALTRYVDIERSDIVARHLPLVSHGIRKVADRQVRNRGTLGGSLCHADPAAQMPLCALTMDARMRLVGPDGPREVPARSFFLGAYATAADPLEMLVEIIYPDAEGSVGTIAQQIRRHGDFPSVSVAASARPAGDGRWVDWRIGACGLDDHAIRLDDVAAALEGMRPDPALIGRAARLLGDDLDPPEDVRASAEYRRHLAPIYVERAVNAVVEEARA</sequence>
<comment type="caution">
    <text evidence="5">The sequence shown here is derived from an EMBL/GenBank/DDBJ whole genome shotgun (WGS) entry which is preliminary data.</text>
</comment>
<dbReference type="InterPro" id="IPR036683">
    <property type="entry name" value="CO_DH_flav_C_dom_sf"/>
</dbReference>
<dbReference type="Gene3D" id="3.30.390.50">
    <property type="entry name" value="CO dehydrogenase flavoprotein, C-terminal domain"/>
    <property type="match status" value="1"/>
</dbReference>
<evidence type="ECO:0000256" key="3">
    <source>
        <dbReference type="ARBA" id="ARBA00023002"/>
    </source>
</evidence>
<name>A0ABU9YLF1_9PROT</name>
<dbReference type="Proteomes" id="UP001413721">
    <property type="component" value="Unassembled WGS sequence"/>
</dbReference>
<gene>
    <name evidence="5" type="ORF">WG926_15020</name>
</gene>
<protein>
    <submittedName>
        <fullName evidence="5">Xanthine dehydrogenase family protein subunit M</fullName>
    </submittedName>
</protein>
<accession>A0ABU9YLF1</accession>
<dbReference type="EMBL" id="JBBKTW010000005">
    <property type="protein sequence ID" value="MEN2989626.1"/>
    <property type="molecule type" value="Genomic_DNA"/>
</dbReference>
<dbReference type="Pfam" id="PF00941">
    <property type="entry name" value="FAD_binding_5"/>
    <property type="match status" value="1"/>
</dbReference>
<dbReference type="InterPro" id="IPR016167">
    <property type="entry name" value="FAD-bd_PCMH_sub1"/>
</dbReference>
<dbReference type="SMART" id="SM01092">
    <property type="entry name" value="CO_deh_flav_C"/>
    <property type="match status" value="1"/>
</dbReference>
<dbReference type="InterPro" id="IPR002346">
    <property type="entry name" value="Mopterin_DH_FAD-bd"/>
</dbReference>
<dbReference type="InterPro" id="IPR036318">
    <property type="entry name" value="FAD-bd_PCMH-like_sf"/>
</dbReference>